<reference evidence="2" key="1">
    <citation type="submission" date="2020-07" db="EMBL/GenBank/DDBJ databases">
        <authorList>
            <person name="Lin J."/>
        </authorList>
    </citation>
    <scope>NUCLEOTIDE SEQUENCE</scope>
</reference>
<keyword evidence="1" id="KW-0812">Transmembrane</keyword>
<evidence type="ECO:0000313" key="2">
    <source>
        <dbReference type="EMBL" id="CAD1842539.1"/>
    </source>
</evidence>
<keyword evidence="1" id="KW-1133">Transmembrane helix</keyword>
<dbReference type="EMBL" id="LR862136">
    <property type="protein sequence ID" value="CAD1842539.1"/>
    <property type="molecule type" value="Genomic_DNA"/>
</dbReference>
<gene>
    <name evidence="2" type="ORF">CB5_LOCUS25750</name>
</gene>
<accession>A0A6V7QHB1</accession>
<keyword evidence="1" id="KW-0472">Membrane</keyword>
<protein>
    <submittedName>
        <fullName evidence="2">Uncharacterized protein</fullName>
    </submittedName>
</protein>
<organism evidence="2">
    <name type="scientific">Ananas comosus var. bracteatus</name>
    <name type="common">red pineapple</name>
    <dbReference type="NCBI Taxonomy" id="296719"/>
    <lineage>
        <taxon>Eukaryota</taxon>
        <taxon>Viridiplantae</taxon>
        <taxon>Streptophyta</taxon>
        <taxon>Embryophyta</taxon>
        <taxon>Tracheophyta</taxon>
        <taxon>Spermatophyta</taxon>
        <taxon>Magnoliopsida</taxon>
        <taxon>Liliopsida</taxon>
        <taxon>Poales</taxon>
        <taxon>Bromeliaceae</taxon>
        <taxon>Bromelioideae</taxon>
        <taxon>Ananas</taxon>
    </lineage>
</organism>
<feature type="transmembrane region" description="Helical" evidence="1">
    <location>
        <begin position="101"/>
        <end position="120"/>
    </location>
</feature>
<proteinExistence type="predicted"/>
<dbReference type="AlphaFoldDB" id="A0A6V7QHB1"/>
<evidence type="ECO:0000256" key="1">
    <source>
        <dbReference type="SAM" id="Phobius"/>
    </source>
</evidence>
<sequence>MVDDPATDAVVLWGNGNNSFVVWDPPSSRGIYSPSTSSTSTSPASFANLIPTMEKSHNLSMCLSEAAKSGKVVLEAAVLTYVVVVGLTLYTFWAAKRGYDFNFLGPFLSAALVLIIYCLIQVAAKRAACNVL</sequence>
<feature type="transmembrane region" description="Helical" evidence="1">
    <location>
        <begin position="72"/>
        <end position="95"/>
    </location>
</feature>
<name>A0A6V7QHB1_ANACO</name>